<evidence type="ECO:0000256" key="2">
    <source>
        <dbReference type="SAM" id="Phobius"/>
    </source>
</evidence>
<evidence type="ECO:0000256" key="1">
    <source>
        <dbReference type="SAM" id="MobiDB-lite"/>
    </source>
</evidence>
<organism evidence="3 4">
    <name type="scientific">Penicillium cosmopolitanum</name>
    <dbReference type="NCBI Taxonomy" id="1131564"/>
    <lineage>
        <taxon>Eukaryota</taxon>
        <taxon>Fungi</taxon>
        <taxon>Dikarya</taxon>
        <taxon>Ascomycota</taxon>
        <taxon>Pezizomycotina</taxon>
        <taxon>Eurotiomycetes</taxon>
        <taxon>Eurotiomycetidae</taxon>
        <taxon>Eurotiales</taxon>
        <taxon>Aspergillaceae</taxon>
        <taxon>Penicillium</taxon>
    </lineage>
</organism>
<sequence>MESLRPGYKPSLMMIFACLGDIHAERHQKTKRKADLDEAVWATRLALRISSADHPITTTLLNNLANGLWRRYRSTGHEDDLHQALFYGLQASETLFRVEDSDRAAVSGALGAIRGSLYDCRGDFQDLQEAISITRRSIDTATRWADTASVILFNNLGAYLWTQYCLTGRREDLDESVVTFVKALECLTDNTVDRVTCLINSGHVLAQRYHHTRQLEDLSCALQTAQEAMHLDPQNGDLTTLLKRLDRFLDRRHEPKSPVHWPKTHWNANIESGNPLILLAVFIFIVAMYAYQLRTEILFSMVAFPCGIICHWMISRRPTAKQRISLKDNFASISSMREHLASLGKSNEYNPKLLAVPLIKVPFASSLRGIQTSDFSTYSSLSYNGRRQSIHSVKSEHLVENRPSTGHRRDGDVKVHKGRYRGHRLMSPPRAGHGIPTIAATTPYVCVKSDYPKCFHPVMQNAIPQVEEDLSRNEMGSSRRQRETHVVGSYP</sequence>
<proteinExistence type="predicted"/>
<dbReference type="RefSeq" id="XP_056483344.1">
    <property type="nucleotide sequence ID" value="XM_056637314.1"/>
</dbReference>
<keyword evidence="4" id="KW-1185">Reference proteome</keyword>
<evidence type="ECO:0000313" key="3">
    <source>
        <dbReference type="EMBL" id="KAJ5379558.1"/>
    </source>
</evidence>
<feature type="region of interest" description="Disordered" evidence="1">
    <location>
        <begin position="468"/>
        <end position="491"/>
    </location>
</feature>
<feature type="transmembrane region" description="Helical" evidence="2">
    <location>
        <begin position="273"/>
        <end position="291"/>
    </location>
</feature>
<protein>
    <submittedName>
        <fullName evidence="3">Uncharacterized protein</fullName>
    </submittedName>
</protein>
<comment type="caution">
    <text evidence="3">The sequence shown here is derived from an EMBL/GenBank/DDBJ whole genome shotgun (WGS) entry which is preliminary data.</text>
</comment>
<evidence type="ECO:0000313" key="4">
    <source>
        <dbReference type="Proteomes" id="UP001147747"/>
    </source>
</evidence>
<reference evidence="3" key="1">
    <citation type="submission" date="2022-12" db="EMBL/GenBank/DDBJ databases">
        <authorList>
            <person name="Petersen C."/>
        </authorList>
    </citation>
    <scope>NUCLEOTIDE SEQUENCE</scope>
    <source>
        <strain evidence="3">IBT 29677</strain>
    </source>
</reference>
<reference evidence="3" key="2">
    <citation type="journal article" date="2023" name="IMA Fungus">
        <title>Comparative genomic study of the Penicillium genus elucidates a diverse pangenome and 15 lateral gene transfer events.</title>
        <authorList>
            <person name="Petersen C."/>
            <person name="Sorensen T."/>
            <person name="Nielsen M.R."/>
            <person name="Sondergaard T.E."/>
            <person name="Sorensen J.L."/>
            <person name="Fitzpatrick D.A."/>
            <person name="Frisvad J.C."/>
            <person name="Nielsen K.L."/>
        </authorList>
    </citation>
    <scope>NUCLEOTIDE SEQUENCE</scope>
    <source>
        <strain evidence="3">IBT 29677</strain>
    </source>
</reference>
<dbReference type="GeneID" id="81376294"/>
<dbReference type="Proteomes" id="UP001147747">
    <property type="component" value="Unassembled WGS sequence"/>
</dbReference>
<keyword evidence="2" id="KW-0812">Transmembrane</keyword>
<gene>
    <name evidence="3" type="ORF">N7509_012677</name>
</gene>
<keyword evidence="2" id="KW-1133">Transmembrane helix</keyword>
<keyword evidence="2" id="KW-0472">Membrane</keyword>
<feature type="transmembrane region" description="Helical" evidence="2">
    <location>
        <begin position="297"/>
        <end position="314"/>
    </location>
</feature>
<accession>A0A9W9SNE2</accession>
<dbReference type="OrthoDB" id="9991317at2759"/>
<dbReference type="InterPro" id="IPR011990">
    <property type="entry name" value="TPR-like_helical_dom_sf"/>
</dbReference>
<dbReference type="EMBL" id="JAPZBU010000011">
    <property type="protein sequence ID" value="KAJ5379558.1"/>
    <property type="molecule type" value="Genomic_DNA"/>
</dbReference>
<dbReference type="AlphaFoldDB" id="A0A9W9SNE2"/>
<name>A0A9W9SNE2_9EURO</name>
<dbReference type="Gene3D" id="1.25.40.10">
    <property type="entry name" value="Tetratricopeptide repeat domain"/>
    <property type="match status" value="1"/>
</dbReference>